<proteinExistence type="predicted"/>
<reference evidence="2" key="1">
    <citation type="submission" date="2023-03" db="EMBL/GenBank/DDBJ databases">
        <title>Mating type loci evolution in Malassezia.</title>
        <authorList>
            <person name="Coelho M.A."/>
        </authorList>
    </citation>
    <scope>NUCLEOTIDE SEQUENCE</scope>
    <source>
        <strain evidence="2">CBS 11721</strain>
    </source>
</reference>
<feature type="domain" description="Myb-like" evidence="1">
    <location>
        <begin position="7"/>
        <end position="59"/>
    </location>
</feature>
<keyword evidence="3" id="KW-1185">Reference proteome</keyword>
<dbReference type="GO" id="GO:0000981">
    <property type="term" value="F:DNA-binding transcription factor activity, RNA polymerase II-specific"/>
    <property type="evidence" value="ECO:0007669"/>
    <property type="project" value="TreeGrafter"/>
</dbReference>
<dbReference type="SUPFAM" id="SSF46689">
    <property type="entry name" value="Homeodomain-like"/>
    <property type="match status" value="2"/>
</dbReference>
<dbReference type="SMART" id="SM00717">
    <property type="entry name" value="SANT"/>
    <property type="match status" value="3"/>
</dbReference>
<protein>
    <recommendedName>
        <fullName evidence="1">Myb-like domain-containing protein</fullName>
    </recommendedName>
</protein>
<evidence type="ECO:0000313" key="2">
    <source>
        <dbReference type="EMBL" id="WFD35117.1"/>
    </source>
</evidence>
<dbReference type="InterPro" id="IPR009057">
    <property type="entry name" value="Homeodomain-like_sf"/>
</dbReference>
<dbReference type="InterPro" id="IPR050560">
    <property type="entry name" value="MYB_TF"/>
</dbReference>
<name>A0AAF0EUY8_9BASI</name>
<dbReference type="Proteomes" id="UP001219933">
    <property type="component" value="Chromosome 3"/>
</dbReference>
<evidence type="ECO:0000259" key="1">
    <source>
        <dbReference type="SMART" id="SM00717"/>
    </source>
</evidence>
<sequence length="454" mass="50523">MDTTVRDRRKWTPEEDALLTRAMKRYRYLQDVRWTDVAATIPDRTPKACRKRWVNGLNDRLKKGSWTSEEDDRLREGVAMLNSDWARIAEHVGQRSGDQCSKRWREVLDPAINKSPWTPEEDKMLTELYHKHGSSWQVISTHFNNRRALQCRNRCCKLLGLHGTSRSVPQTPSFEPMSDQNALSSGEISTAAATPVSPFGLSFPAIPTTVPTFKQDELWSRNVPVDMSQASNMTQVKPDTSNNMGCLLDASTITEQLISPTFGDAMRSTTTDCPVSPAEWSLAPASSLPKRMTTTSDMLSNNIPRLDSNDLLSQQLFSSPGSLTPTELMSGPSTPSMNLPHSRCNSGFSMSSMHNTYGNCTVGDMNSMTYPLPTSQPNQAVPQWLQGISGNNANVIPASNVNDMGLLVFPMQEQLSSSIGMPKESELINQMMNQDPLQWMTGIFPTGIQHQYAV</sequence>
<feature type="domain" description="Myb-like" evidence="1">
    <location>
        <begin position="113"/>
        <end position="161"/>
    </location>
</feature>
<evidence type="ECO:0000313" key="3">
    <source>
        <dbReference type="Proteomes" id="UP001219933"/>
    </source>
</evidence>
<organism evidence="2 3">
    <name type="scientific">Malassezia cuniculi</name>
    <dbReference type="NCBI Taxonomy" id="948313"/>
    <lineage>
        <taxon>Eukaryota</taxon>
        <taxon>Fungi</taxon>
        <taxon>Dikarya</taxon>
        <taxon>Basidiomycota</taxon>
        <taxon>Ustilaginomycotina</taxon>
        <taxon>Malasseziomycetes</taxon>
        <taxon>Malasseziales</taxon>
        <taxon>Malasseziaceae</taxon>
        <taxon>Malassezia</taxon>
    </lineage>
</organism>
<feature type="domain" description="Myb-like" evidence="1">
    <location>
        <begin position="62"/>
        <end position="110"/>
    </location>
</feature>
<dbReference type="Pfam" id="PF13921">
    <property type="entry name" value="Myb_DNA-bind_6"/>
    <property type="match status" value="1"/>
</dbReference>
<accession>A0AAF0EUY8</accession>
<dbReference type="EMBL" id="CP119879">
    <property type="protein sequence ID" value="WFD35117.1"/>
    <property type="molecule type" value="Genomic_DNA"/>
</dbReference>
<gene>
    <name evidence="2" type="ORF">MCUN1_001966</name>
</gene>
<dbReference type="AlphaFoldDB" id="A0AAF0EUY8"/>
<dbReference type="CDD" id="cd00167">
    <property type="entry name" value="SANT"/>
    <property type="match status" value="3"/>
</dbReference>
<dbReference type="GO" id="GO:0005634">
    <property type="term" value="C:nucleus"/>
    <property type="evidence" value="ECO:0007669"/>
    <property type="project" value="TreeGrafter"/>
</dbReference>
<dbReference type="GO" id="GO:0000978">
    <property type="term" value="F:RNA polymerase II cis-regulatory region sequence-specific DNA binding"/>
    <property type="evidence" value="ECO:0007669"/>
    <property type="project" value="TreeGrafter"/>
</dbReference>
<dbReference type="PANTHER" id="PTHR45614">
    <property type="entry name" value="MYB PROTEIN-RELATED"/>
    <property type="match status" value="1"/>
</dbReference>
<dbReference type="Gene3D" id="1.10.10.60">
    <property type="entry name" value="Homeodomain-like"/>
    <property type="match status" value="3"/>
</dbReference>
<dbReference type="PANTHER" id="PTHR45614:SF51">
    <property type="entry name" value="MYB-LIKE DNA-BINDING PROTEIN BAS1"/>
    <property type="match status" value="1"/>
</dbReference>
<dbReference type="InterPro" id="IPR001005">
    <property type="entry name" value="SANT/Myb"/>
</dbReference>
<dbReference type="Pfam" id="PF00249">
    <property type="entry name" value="Myb_DNA-binding"/>
    <property type="match status" value="1"/>
</dbReference>